<feature type="region of interest" description="Disordered" evidence="1">
    <location>
        <begin position="71"/>
        <end position="103"/>
    </location>
</feature>
<protein>
    <submittedName>
        <fullName evidence="2">Uncharacterized protein</fullName>
    </submittedName>
</protein>
<keyword evidence="3" id="KW-1185">Reference proteome</keyword>
<dbReference type="AlphaFoldDB" id="A0A835D7U8"/>
<dbReference type="PANTHER" id="PTHR26312">
    <property type="entry name" value="TETRATRICOPEPTIDE REPEAT PROTEIN 5"/>
    <property type="match status" value="1"/>
</dbReference>
<evidence type="ECO:0000313" key="2">
    <source>
        <dbReference type="EMBL" id="KAF8393211.1"/>
    </source>
</evidence>
<dbReference type="SUPFAM" id="SSF48452">
    <property type="entry name" value="TPR-like"/>
    <property type="match status" value="1"/>
</dbReference>
<comment type="caution">
    <text evidence="2">The sequence shown here is derived from an EMBL/GenBank/DDBJ whole genome shotgun (WGS) entry which is preliminary data.</text>
</comment>
<dbReference type="OMA" id="FFESNNH"/>
<dbReference type="OrthoDB" id="439046at2759"/>
<proteinExistence type="predicted"/>
<reference evidence="2 3" key="1">
    <citation type="submission" date="2020-04" db="EMBL/GenBank/DDBJ databases">
        <title>Plant Genome Project.</title>
        <authorList>
            <person name="Zhang R.-G."/>
        </authorList>
    </citation>
    <scope>NUCLEOTIDE SEQUENCE [LARGE SCALE GENOMIC DNA]</scope>
    <source>
        <strain evidence="2">YNK0</strain>
        <tissue evidence="2">Leaf</tissue>
    </source>
</reference>
<gene>
    <name evidence="2" type="ORF">HHK36_021452</name>
</gene>
<dbReference type="InterPro" id="IPR011990">
    <property type="entry name" value="TPR-like_helical_dom_sf"/>
</dbReference>
<dbReference type="PANTHER" id="PTHR26312:SF215">
    <property type="entry name" value="TPR REPEAT PROTEIN"/>
    <property type="match status" value="1"/>
</dbReference>
<evidence type="ECO:0000313" key="3">
    <source>
        <dbReference type="Proteomes" id="UP000655225"/>
    </source>
</evidence>
<dbReference type="EMBL" id="JABCRI010000015">
    <property type="protein sequence ID" value="KAF8393211.1"/>
    <property type="molecule type" value="Genomic_DNA"/>
</dbReference>
<dbReference type="Gene3D" id="1.25.40.10">
    <property type="entry name" value="Tetratricopeptide repeat domain"/>
    <property type="match status" value="1"/>
</dbReference>
<evidence type="ECO:0000256" key="1">
    <source>
        <dbReference type="SAM" id="MobiDB-lite"/>
    </source>
</evidence>
<accession>A0A835D7U8</accession>
<dbReference type="Proteomes" id="UP000655225">
    <property type="component" value="Unassembled WGS sequence"/>
</dbReference>
<name>A0A835D7U8_TETSI</name>
<sequence>MPLRSTSTSILNTWIPYQKELSPDFELVLKIPVSRSISMTASSVSISPGDDSMKKMTRTLSESDLREISVPKKKPPFAESPNGFSQISVEKGEEQEVGLDSRSSTLESLFSSSGLDDSVEGMDGGFAVGVKENPLVPVFVGGGAGSDGGWIYGGGGGGGGGSNGGDGNGDFGFSDSNRGNQKTDAYYQKMIEANPGNSLLLGNYAKFLKEERGDLVKAEEYFGRAILANPSDGIVLALYADLIWQTHKDVPRAWSYFDRAVQVAPDDSYVLASYAQFLWDAEEEE</sequence>
<organism evidence="2 3">
    <name type="scientific">Tetracentron sinense</name>
    <name type="common">Spur-leaf</name>
    <dbReference type="NCBI Taxonomy" id="13715"/>
    <lineage>
        <taxon>Eukaryota</taxon>
        <taxon>Viridiplantae</taxon>
        <taxon>Streptophyta</taxon>
        <taxon>Embryophyta</taxon>
        <taxon>Tracheophyta</taxon>
        <taxon>Spermatophyta</taxon>
        <taxon>Magnoliopsida</taxon>
        <taxon>Trochodendrales</taxon>
        <taxon>Trochodendraceae</taxon>
        <taxon>Tetracentron</taxon>
    </lineage>
</organism>